<dbReference type="InterPro" id="IPR012312">
    <property type="entry name" value="Hemerythrin-like"/>
</dbReference>
<dbReference type="PANTHER" id="PTHR35585:SF1">
    <property type="entry name" value="HHE DOMAIN PROTEIN (AFU_ORTHOLOGUE AFUA_4G00730)"/>
    <property type="match status" value="1"/>
</dbReference>
<evidence type="ECO:0000313" key="4">
    <source>
        <dbReference type="EMBL" id="MBF9073348.1"/>
    </source>
</evidence>
<dbReference type="Gene3D" id="1.20.120.520">
    <property type="entry name" value="nmb1532 protein domain like"/>
    <property type="match status" value="1"/>
</dbReference>
<evidence type="ECO:0000313" key="3">
    <source>
        <dbReference type="EMBL" id="MBF9068894.1"/>
    </source>
</evidence>
<gene>
    <name evidence="3" type="ORF">I2501_12760</name>
    <name evidence="4" type="ORF">I2501_35575</name>
</gene>
<accession>A0A931BAZ6</accession>
<feature type="region of interest" description="Disordered" evidence="1">
    <location>
        <begin position="156"/>
        <end position="177"/>
    </location>
</feature>
<evidence type="ECO:0000313" key="5">
    <source>
        <dbReference type="Proteomes" id="UP000657385"/>
    </source>
</evidence>
<sequence length="201" mass="22555">MSIETHIDRDRAQGDLLDGLIADHEEITRTFSAFLGVGFGHPERKEIADQVTRQIVAHDAIEEALVYPMIRERTEGGSAMAVPCLGAHAQTDVLLRRIRLLDAHAPGFDRLMGVLGTHVTGHMHWEEAQVFPLLRATLDQEELDQLGDRARGMRRHPLLEPAPHPGIEPPADDYRPAERTTTGKLRYLFTPAGGWDRMRPH</sequence>
<protein>
    <submittedName>
        <fullName evidence="4">Hemerythrin domain-containing protein</fullName>
    </submittedName>
</protein>
<dbReference type="RefSeq" id="WP_196194028.1">
    <property type="nucleotide sequence ID" value="NZ_JADPRT010000004.1"/>
</dbReference>
<dbReference type="Pfam" id="PF01814">
    <property type="entry name" value="Hemerythrin"/>
    <property type="match status" value="1"/>
</dbReference>
<dbReference type="EMBL" id="JADPRT010000022">
    <property type="protein sequence ID" value="MBF9073348.1"/>
    <property type="molecule type" value="Genomic_DNA"/>
</dbReference>
<proteinExistence type="predicted"/>
<dbReference type="EMBL" id="JADPRT010000004">
    <property type="protein sequence ID" value="MBF9068894.1"/>
    <property type="molecule type" value="Genomic_DNA"/>
</dbReference>
<keyword evidence="5" id="KW-1185">Reference proteome</keyword>
<dbReference type="AlphaFoldDB" id="A0A931BAZ6"/>
<reference evidence="4" key="1">
    <citation type="submission" date="2020-11" db="EMBL/GenBank/DDBJ databases">
        <title>Isolation and identification of active actinomycetes.</title>
        <authorList>
            <person name="Yu B."/>
        </authorList>
    </citation>
    <scope>NUCLEOTIDE SEQUENCE</scope>
    <source>
        <strain evidence="4">NEAU-YB345</strain>
    </source>
</reference>
<feature type="domain" description="Hemerythrin-like" evidence="2">
    <location>
        <begin position="17"/>
        <end position="134"/>
    </location>
</feature>
<dbReference type="PANTHER" id="PTHR35585">
    <property type="entry name" value="HHE DOMAIN PROTEIN (AFU_ORTHOLOGUE AFUA_4G00730)"/>
    <property type="match status" value="1"/>
</dbReference>
<dbReference type="Proteomes" id="UP000657385">
    <property type="component" value="Unassembled WGS sequence"/>
</dbReference>
<comment type="caution">
    <text evidence="4">The sequence shown here is derived from an EMBL/GenBank/DDBJ whole genome shotgun (WGS) entry which is preliminary data.</text>
</comment>
<evidence type="ECO:0000259" key="2">
    <source>
        <dbReference type="Pfam" id="PF01814"/>
    </source>
</evidence>
<evidence type="ECO:0000256" key="1">
    <source>
        <dbReference type="SAM" id="MobiDB-lite"/>
    </source>
</evidence>
<organism evidence="4 5">
    <name type="scientific">Streptacidiphilus fuscans</name>
    <dbReference type="NCBI Taxonomy" id="2789292"/>
    <lineage>
        <taxon>Bacteria</taxon>
        <taxon>Bacillati</taxon>
        <taxon>Actinomycetota</taxon>
        <taxon>Actinomycetes</taxon>
        <taxon>Kitasatosporales</taxon>
        <taxon>Streptomycetaceae</taxon>
        <taxon>Streptacidiphilus</taxon>
    </lineage>
</organism>
<name>A0A931BAZ6_9ACTN</name>